<keyword evidence="4" id="KW-0904">Protein phosphatase</keyword>
<dbReference type="Gene3D" id="2.40.50.100">
    <property type="match status" value="1"/>
</dbReference>
<dbReference type="InterPro" id="IPR036412">
    <property type="entry name" value="HAD-like_sf"/>
</dbReference>
<proteinExistence type="predicted"/>
<evidence type="ECO:0000313" key="13">
    <source>
        <dbReference type="Proteomes" id="UP000075920"/>
    </source>
</evidence>
<comment type="subcellular location">
    <subcellularLocation>
        <location evidence="1">Nucleus</location>
    </subcellularLocation>
</comment>
<keyword evidence="5" id="KW-0539">Nucleus</keyword>
<dbReference type="SMART" id="SM00292">
    <property type="entry name" value="BRCT"/>
    <property type="match status" value="1"/>
</dbReference>
<evidence type="ECO:0000256" key="1">
    <source>
        <dbReference type="ARBA" id="ARBA00004123"/>
    </source>
</evidence>
<evidence type="ECO:0000256" key="2">
    <source>
        <dbReference type="ARBA" id="ARBA00013081"/>
    </source>
</evidence>
<feature type="compositionally biased region" description="Basic and acidic residues" evidence="9">
    <location>
        <begin position="866"/>
        <end position="875"/>
    </location>
</feature>
<dbReference type="STRING" id="112268.A0A182WAA4"/>
<dbReference type="Pfam" id="PF00533">
    <property type="entry name" value="BRCT"/>
    <property type="match status" value="1"/>
</dbReference>
<feature type="domain" description="FCP1 homology" evidence="11">
    <location>
        <begin position="538"/>
        <end position="703"/>
    </location>
</feature>
<dbReference type="Gene3D" id="3.40.50.10190">
    <property type="entry name" value="BRCT domain"/>
    <property type="match status" value="1"/>
</dbReference>
<dbReference type="SUPFAM" id="SSF51230">
    <property type="entry name" value="Single hybrid motif"/>
    <property type="match status" value="1"/>
</dbReference>
<feature type="compositionally biased region" description="Basic and acidic residues" evidence="9">
    <location>
        <begin position="740"/>
        <end position="755"/>
    </location>
</feature>
<dbReference type="InterPro" id="IPR004274">
    <property type="entry name" value="FCP1_dom"/>
</dbReference>
<dbReference type="NCBIfam" id="TIGR02250">
    <property type="entry name" value="FCP1_euk"/>
    <property type="match status" value="1"/>
</dbReference>
<keyword evidence="3" id="KW-0378">Hydrolase</keyword>
<dbReference type="GO" id="GO:0005634">
    <property type="term" value="C:nucleus"/>
    <property type="evidence" value="ECO:0007669"/>
    <property type="project" value="UniProtKB-SubCell"/>
</dbReference>
<evidence type="ECO:0000256" key="7">
    <source>
        <dbReference type="ARBA" id="ARBA00047761"/>
    </source>
</evidence>
<dbReference type="FunFam" id="1.10.287.10:FF:000026">
    <property type="entry name" value="SD01014p"/>
    <property type="match status" value="1"/>
</dbReference>
<dbReference type="Gene3D" id="3.40.50.1000">
    <property type="entry name" value="HAD superfamily/HAD-like"/>
    <property type="match status" value="1"/>
</dbReference>
<dbReference type="PANTHER" id="PTHR23081">
    <property type="entry name" value="RNA POLYMERASE II CTD PHOSPHATASE"/>
    <property type="match status" value="1"/>
</dbReference>
<reference evidence="12" key="2">
    <citation type="submission" date="2020-05" db="UniProtKB">
        <authorList>
            <consortium name="EnsemblMetazoa"/>
        </authorList>
    </citation>
    <scope>IDENTIFICATION</scope>
    <source>
        <strain evidence="12">MINIMUS1</strain>
    </source>
</reference>
<dbReference type="GO" id="GO:0008420">
    <property type="term" value="F:RNA polymerase II CTD heptapeptide repeat phosphatase activity"/>
    <property type="evidence" value="ECO:0007669"/>
    <property type="project" value="InterPro"/>
</dbReference>
<dbReference type="InterPro" id="IPR001357">
    <property type="entry name" value="BRCT_dom"/>
</dbReference>
<feature type="compositionally biased region" description="Basic and acidic residues" evidence="9">
    <location>
        <begin position="772"/>
        <end position="783"/>
    </location>
</feature>
<dbReference type="AlphaFoldDB" id="A0A182WAA4"/>
<feature type="region of interest" description="Disordered" evidence="9">
    <location>
        <begin position="716"/>
        <end position="815"/>
    </location>
</feature>
<dbReference type="CDD" id="cd17729">
    <property type="entry name" value="BRCT_CTDP1"/>
    <property type="match status" value="1"/>
</dbReference>
<protein>
    <recommendedName>
        <fullName evidence="6">RNA polymerase II subunit A C-terminal domain phosphatase</fullName>
        <ecNumber evidence="2">3.1.3.16</ecNumber>
    </recommendedName>
</protein>
<feature type="compositionally biased region" description="Acidic residues" evidence="9">
    <location>
        <begin position="1077"/>
        <end position="1095"/>
    </location>
</feature>
<feature type="domain" description="BRCT" evidence="10">
    <location>
        <begin position="927"/>
        <end position="1020"/>
    </location>
</feature>
<dbReference type="SUPFAM" id="SSF52113">
    <property type="entry name" value="BRCT domain"/>
    <property type="match status" value="1"/>
</dbReference>
<name>A0A182WAA4_9DIPT</name>
<dbReference type="Pfam" id="PF03031">
    <property type="entry name" value="NIF"/>
    <property type="match status" value="1"/>
</dbReference>
<evidence type="ECO:0000256" key="9">
    <source>
        <dbReference type="SAM" id="MobiDB-lite"/>
    </source>
</evidence>
<feature type="region of interest" description="Disordered" evidence="9">
    <location>
        <begin position="1077"/>
        <end position="1203"/>
    </location>
</feature>
<evidence type="ECO:0000259" key="11">
    <source>
        <dbReference type="PROSITE" id="PS50969"/>
    </source>
</evidence>
<evidence type="ECO:0000259" key="10">
    <source>
        <dbReference type="PROSITE" id="PS50172"/>
    </source>
</evidence>
<feature type="compositionally biased region" description="Basic and acidic residues" evidence="9">
    <location>
        <begin position="1136"/>
        <end position="1153"/>
    </location>
</feature>
<keyword evidence="13" id="KW-1185">Reference proteome</keyword>
<dbReference type="InterPro" id="IPR023214">
    <property type="entry name" value="HAD_sf"/>
</dbReference>
<dbReference type="InterPro" id="IPR011053">
    <property type="entry name" value="Single_hybrid_motif"/>
</dbReference>
<comment type="catalytic activity">
    <reaction evidence="7">
        <text>O-phospho-L-seryl-[protein] + H2O = L-seryl-[protein] + phosphate</text>
        <dbReference type="Rhea" id="RHEA:20629"/>
        <dbReference type="Rhea" id="RHEA-COMP:9863"/>
        <dbReference type="Rhea" id="RHEA-COMP:11604"/>
        <dbReference type="ChEBI" id="CHEBI:15377"/>
        <dbReference type="ChEBI" id="CHEBI:29999"/>
        <dbReference type="ChEBI" id="CHEBI:43474"/>
        <dbReference type="ChEBI" id="CHEBI:83421"/>
        <dbReference type="EC" id="3.1.3.16"/>
    </reaction>
</comment>
<feature type="compositionally biased region" description="Basic and acidic residues" evidence="9">
    <location>
        <begin position="716"/>
        <end position="730"/>
    </location>
</feature>
<evidence type="ECO:0000313" key="12">
    <source>
        <dbReference type="EnsemblMetazoa" id="AMIN007282-PA"/>
    </source>
</evidence>
<dbReference type="EnsemblMetazoa" id="AMIN007282-RA">
    <property type="protein sequence ID" value="AMIN007282-PA"/>
    <property type="gene ID" value="AMIN007282"/>
</dbReference>
<dbReference type="PROSITE" id="PS50969">
    <property type="entry name" value="FCP1"/>
    <property type="match status" value="1"/>
</dbReference>
<dbReference type="InterPro" id="IPR011947">
    <property type="entry name" value="FCP1_euk"/>
</dbReference>
<evidence type="ECO:0000256" key="5">
    <source>
        <dbReference type="ARBA" id="ARBA00023242"/>
    </source>
</evidence>
<evidence type="ECO:0000256" key="8">
    <source>
        <dbReference type="ARBA" id="ARBA00048336"/>
    </source>
</evidence>
<organism evidence="12 13">
    <name type="scientific">Anopheles minimus</name>
    <dbReference type="NCBI Taxonomy" id="112268"/>
    <lineage>
        <taxon>Eukaryota</taxon>
        <taxon>Metazoa</taxon>
        <taxon>Ecdysozoa</taxon>
        <taxon>Arthropoda</taxon>
        <taxon>Hexapoda</taxon>
        <taxon>Insecta</taxon>
        <taxon>Pterygota</taxon>
        <taxon>Neoptera</taxon>
        <taxon>Endopterygota</taxon>
        <taxon>Diptera</taxon>
        <taxon>Nematocera</taxon>
        <taxon>Culicoidea</taxon>
        <taxon>Culicidae</taxon>
        <taxon>Anophelinae</taxon>
        <taxon>Anopheles</taxon>
    </lineage>
</organism>
<reference evidence="13" key="1">
    <citation type="submission" date="2013-03" db="EMBL/GenBank/DDBJ databases">
        <title>The Genome Sequence of Anopheles minimus MINIMUS1.</title>
        <authorList>
            <consortium name="The Broad Institute Genomics Platform"/>
            <person name="Neafsey D.E."/>
            <person name="Walton C."/>
            <person name="Walker B."/>
            <person name="Young S.K."/>
            <person name="Zeng Q."/>
            <person name="Gargeya S."/>
            <person name="Fitzgerald M."/>
            <person name="Haas B."/>
            <person name="Abouelleil A."/>
            <person name="Allen A.W."/>
            <person name="Alvarado L."/>
            <person name="Arachchi H.M."/>
            <person name="Berlin A.M."/>
            <person name="Chapman S.B."/>
            <person name="Gainer-Dewar J."/>
            <person name="Goldberg J."/>
            <person name="Griggs A."/>
            <person name="Gujja S."/>
            <person name="Hansen M."/>
            <person name="Howarth C."/>
            <person name="Imamovic A."/>
            <person name="Ireland A."/>
            <person name="Larimer J."/>
            <person name="McCowan C."/>
            <person name="Murphy C."/>
            <person name="Pearson M."/>
            <person name="Poon T.W."/>
            <person name="Priest M."/>
            <person name="Roberts A."/>
            <person name="Saif S."/>
            <person name="Shea T."/>
            <person name="Sisk P."/>
            <person name="Sykes S."/>
            <person name="Wortman J."/>
            <person name="Nusbaum C."/>
            <person name="Birren B."/>
        </authorList>
    </citation>
    <scope>NUCLEOTIDE SEQUENCE [LARGE SCALE GENOMIC DNA]</scope>
    <source>
        <strain evidence="13">MINIMUS1</strain>
    </source>
</reference>
<dbReference type="PANTHER" id="PTHR23081:SF36">
    <property type="entry name" value="RNA POLYMERASE II SUBUNIT A C-TERMINAL DOMAIN PHOSPHATASE"/>
    <property type="match status" value="1"/>
</dbReference>
<feature type="compositionally biased region" description="Basic and acidic residues" evidence="9">
    <location>
        <begin position="793"/>
        <end position="815"/>
    </location>
</feature>
<dbReference type="FunFam" id="3.40.50.1000:FF:000040">
    <property type="entry name" value="RNA polymerase II subunit A C-terminal domain phosphatase"/>
    <property type="match status" value="1"/>
</dbReference>
<dbReference type="Proteomes" id="UP000075920">
    <property type="component" value="Unassembled WGS sequence"/>
</dbReference>
<dbReference type="InterPro" id="IPR039189">
    <property type="entry name" value="Fcp1"/>
</dbReference>
<evidence type="ECO:0000256" key="3">
    <source>
        <dbReference type="ARBA" id="ARBA00022801"/>
    </source>
</evidence>
<dbReference type="VEuPathDB" id="VectorBase:AMIN007282"/>
<dbReference type="FunFam" id="3.40.50.10190:FF:000007">
    <property type="entry name" value="RNA polymerase II subunit A C-terminal domain phosphatase"/>
    <property type="match status" value="1"/>
</dbReference>
<sequence length="1219" mass="138912">MRKYQQLALVLLSITCVVILLVYKSENNRLKYVLEVVNIFGRNDAASLIRIDNSSRLHSSPYDFDSPLPAWQRLGDGFYVYSAFWQKNELAAGGTVISIAVGLEHAAVNFKCQIQHGTGDVATGKLHFVRLEHPTGSVKAPNGEVFVVYKLLCKVARDFGQPTEIIFTDTTQSSKRYVPLRVLESRSVQQRMTMTACVDMSDYLELEEEFRMPASVLQYFLHHQIVGVEDFIVYNSNALNGATKSLLYSHGIKINLLPYNFPFGLADKQQNRLLIEMDCLMRNYNAAKLTFIGAINEYLYPCSRLRVNNKFLKYAWKVSSDVSRFAIASRSVCIDKRKKIFSDNLLYDVDAHLNAPTERPFHVYKPQDYNRTAGTPDFVKTLDVDRSMIFVHRYGGKCSSKTNLQDWTSSMQPEFLHKWKVREGFSVTSGSIILFYEQLDGCDKEVKRLKATQSGVVKKRLAREGATVAKGKPVLELGQCSHMTVIKDMCADCGADLRQDEASSCSKASVPMIHSVPELKVTETLAKKLGQADTDRLLSDRKLVLLVDLDQTLIHTTNDNVPNNLKDVYHFQLYGPNSPWYHTRLRPGALEFLAKMHPYYELHICTFGARNYAHMIAQFLDKDGNFFSHRILSRDECFNATSKTDNLKALFPCGDSMVCIIDDREDVWNMAANLIQVKPYHFFQHTGDINAPPGMSKNELDGKGVDFKELMNQSLKEKKTKEASDGDRPPTPKIQTQEAGKQKCEKSMPEHVLDDDRVEDEPTTVETANQEKTSKDEKMRPEAEIVETCVTTNKEKEEEEKKESDKTENKDELLSQKELVQNAGERITHFEEPKELWTENETKDTAAEIDKQEEPPGDTESLVDWSAKEEDKSAPDYKQGKDLMEVEDPDDYLLYLEHILLKIHKTFYEEYDKTQTILDLKQLIPKVKARVLVGMRLCFSGLIPNNVKLEQSKAYLIARSLGAVVTQNLEPTTTHLVAVTIGTSKVNNARKNAKIKIVTPEWLWSCAERWEHVEELLYPLKASNPAKMRQPPPHCHSPEHAVNYGAITKSREEPKFMDTVNPLLSFSNDDLDAMNNDFDDFFESDDSSSDDEPVDIENPPMEKALRKRKRVEEIETNRGRHNIFRKRTEEEEDAQKEEKRRILKYDNPEHNDENSQTNASSEDEDESPSAKFRRGENLPSDLDMGSNSEGSNEPIDDIDDGDWNMMGAALEREFLGLDD</sequence>
<dbReference type="PROSITE" id="PS50172">
    <property type="entry name" value="BRCT"/>
    <property type="match status" value="1"/>
</dbReference>
<evidence type="ECO:0000256" key="4">
    <source>
        <dbReference type="ARBA" id="ARBA00022912"/>
    </source>
</evidence>
<accession>A0A182WAA4</accession>
<comment type="catalytic activity">
    <reaction evidence="8">
        <text>O-phospho-L-threonyl-[protein] + H2O = L-threonyl-[protein] + phosphate</text>
        <dbReference type="Rhea" id="RHEA:47004"/>
        <dbReference type="Rhea" id="RHEA-COMP:11060"/>
        <dbReference type="Rhea" id="RHEA-COMP:11605"/>
        <dbReference type="ChEBI" id="CHEBI:15377"/>
        <dbReference type="ChEBI" id="CHEBI:30013"/>
        <dbReference type="ChEBI" id="CHEBI:43474"/>
        <dbReference type="ChEBI" id="CHEBI:61977"/>
        <dbReference type="EC" id="3.1.3.16"/>
    </reaction>
</comment>
<feature type="region of interest" description="Disordered" evidence="9">
    <location>
        <begin position="846"/>
        <end position="875"/>
    </location>
</feature>
<dbReference type="SMART" id="SM00577">
    <property type="entry name" value="CPDc"/>
    <property type="match status" value="1"/>
</dbReference>
<dbReference type="InterPro" id="IPR036420">
    <property type="entry name" value="BRCT_dom_sf"/>
</dbReference>
<dbReference type="CDD" id="cd07521">
    <property type="entry name" value="HAD_FCP1-like"/>
    <property type="match status" value="1"/>
</dbReference>
<dbReference type="SUPFAM" id="SSF56784">
    <property type="entry name" value="HAD-like"/>
    <property type="match status" value="1"/>
</dbReference>
<evidence type="ECO:0000256" key="6">
    <source>
        <dbReference type="ARBA" id="ARBA00040602"/>
    </source>
</evidence>
<dbReference type="EC" id="3.1.3.16" evidence="2"/>